<evidence type="ECO:0000256" key="1">
    <source>
        <dbReference type="SAM" id="MobiDB-lite"/>
    </source>
</evidence>
<accession>A0ABN9TEV3</accession>
<feature type="non-terminal residue" evidence="2">
    <location>
        <position position="564"/>
    </location>
</feature>
<keyword evidence="3" id="KW-1185">Reference proteome</keyword>
<dbReference type="EMBL" id="CAUYUJ010014653">
    <property type="protein sequence ID" value="CAK0844308.1"/>
    <property type="molecule type" value="Genomic_DNA"/>
</dbReference>
<organism evidence="2 3">
    <name type="scientific">Prorocentrum cordatum</name>
    <dbReference type="NCBI Taxonomy" id="2364126"/>
    <lineage>
        <taxon>Eukaryota</taxon>
        <taxon>Sar</taxon>
        <taxon>Alveolata</taxon>
        <taxon>Dinophyceae</taxon>
        <taxon>Prorocentrales</taxon>
        <taxon>Prorocentraceae</taxon>
        <taxon>Prorocentrum</taxon>
    </lineage>
</organism>
<proteinExistence type="predicted"/>
<evidence type="ECO:0000313" key="2">
    <source>
        <dbReference type="EMBL" id="CAK0844308.1"/>
    </source>
</evidence>
<comment type="caution">
    <text evidence="2">The sequence shown here is derived from an EMBL/GenBank/DDBJ whole genome shotgun (WGS) entry which is preliminary data.</text>
</comment>
<dbReference type="Proteomes" id="UP001189429">
    <property type="component" value="Unassembled WGS sequence"/>
</dbReference>
<sequence length="564" mass="62020">MANVPALGMKSLKVHLEVEGADSEKIVQVFDRVRGHDSGCKKVKHAVAVVLNYQGDIDLAAAREAMLVNDYNGLPEPLRPRTGREALYTMQVVLAPPGDGEGADIIKYFLFSGPQPLVDVESRLLCDGEVLDALSWGKGGDVKTPWKVLVYMMDRLSGTHFRYHLPPQAKGAKDKNKCIPQDVIVSQCQFIKDNAPRGNFDCEQVMWIDFQLNDPQSPVHNWKGGKVKEVLSHIRDQSIQAKKITYHPIFIFDSGDEGVERAKRLVPTFKIHSCLMVVEPGERKTPYLMTMAFAMADYHADKQGDRSLASHREAPDLDFFRAEEGTKNCPCAFLDVGQFQAMTRERWGAAKFVRGQARFAAENMYDETAVPTMDAWRGACVLSPAEAKKKRNQYLFDMLKRTFPKDMSKANVAALLKRSSVVVNTPDDAFERLAGLDSDATGAPKVGQYITAAAGNILYDYIKDGAMRDAGEHRALTDKQLRFMKALLDMGAAPVPLAVKRELLDDAEGGSGAAASEPLPNLPKRVRWARSFGAMPQGEIDLSTPPDAPPGAAAEPSSQDIAAA</sequence>
<evidence type="ECO:0000313" key="3">
    <source>
        <dbReference type="Proteomes" id="UP001189429"/>
    </source>
</evidence>
<name>A0ABN9TEV3_9DINO</name>
<reference evidence="2" key="1">
    <citation type="submission" date="2023-10" db="EMBL/GenBank/DDBJ databases">
        <authorList>
            <person name="Chen Y."/>
            <person name="Shah S."/>
            <person name="Dougan E. K."/>
            <person name="Thang M."/>
            <person name="Chan C."/>
        </authorList>
    </citation>
    <scope>NUCLEOTIDE SEQUENCE [LARGE SCALE GENOMIC DNA]</scope>
</reference>
<gene>
    <name evidence="2" type="ORF">PCOR1329_LOCUS38431</name>
</gene>
<feature type="region of interest" description="Disordered" evidence="1">
    <location>
        <begin position="535"/>
        <end position="564"/>
    </location>
</feature>
<protein>
    <submittedName>
        <fullName evidence="2">Uncharacterized protein</fullName>
    </submittedName>
</protein>